<dbReference type="AlphaFoldDB" id="A0A0B6CYY3"/>
<dbReference type="InterPro" id="IPR029063">
    <property type="entry name" value="SAM-dependent_MTases_sf"/>
</dbReference>
<dbReference type="OrthoDB" id="9804312at2"/>
<dbReference type="KEGG" id="fpz:LA55_1655"/>
<organism evidence="2 3">
    <name type="scientific">Francisella philomiragia</name>
    <dbReference type="NCBI Taxonomy" id="28110"/>
    <lineage>
        <taxon>Bacteria</taxon>
        <taxon>Pseudomonadati</taxon>
        <taxon>Pseudomonadota</taxon>
        <taxon>Gammaproteobacteria</taxon>
        <taxon>Thiotrichales</taxon>
        <taxon>Francisellaceae</taxon>
        <taxon>Francisella</taxon>
    </lineage>
</organism>
<dbReference type="GO" id="GO:0008757">
    <property type="term" value="F:S-adenosylmethionine-dependent methyltransferase activity"/>
    <property type="evidence" value="ECO:0007669"/>
    <property type="project" value="InterPro"/>
</dbReference>
<evidence type="ECO:0000313" key="2">
    <source>
        <dbReference type="EMBL" id="AJI54045.1"/>
    </source>
</evidence>
<dbReference type="Gene3D" id="3.40.50.150">
    <property type="entry name" value="Vaccinia Virus protein VP39"/>
    <property type="match status" value="1"/>
</dbReference>
<reference evidence="2 3" key="1">
    <citation type="journal article" date="2015" name="Genome Announc.">
        <title>Genome sequencing of 18 francisella strains to aid in assay development and testing.</title>
        <authorList>
            <person name="Johnson S.L."/>
            <person name="Daligault H.E."/>
            <person name="Davenport K.W."/>
            <person name="Coyne S.R."/>
            <person name="Frey K.G."/>
            <person name="Koroleva G.I."/>
            <person name="Broomall S.M."/>
            <person name="Bishop-Lilly K.A."/>
            <person name="Bruce D.C."/>
            <person name="Chertkov O."/>
            <person name="Freitas T."/>
            <person name="Jaissle J."/>
            <person name="Ladner J.T."/>
            <person name="Rosenzweig C.N."/>
            <person name="Gibbons H.S."/>
            <person name="Palacios G.F."/>
            <person name="Redden C.L."/>
            <person name="Xu Y."/>
            <person name="Minogue T.D."/>
            <person name="Chain P.S."/>
        </authorList>
    </citation>
    <scope>NUCLEOTIDE SEQUENCE [LARGE SCALE GENOMIC DNA]</scope>
    <source>
        <strain evidence="2 3">GA01-2794</strain>
    </source>
</reference>
<protein>
    <submittedName>
        <fullName evidence="2">UbiE/COQ5 methyltransferase family protein</fullName>
    </submittedName>
</protein>
<proteinExistence type="predicted"/>
<feature type="domain" description="Methyltransferase type 11" evidence="1">
    <location>
        <begin position="43"/>
        <end position="137"/>
    </location>
</feature>
<dbReference type="EMBL" id="CP009440">
    <property type="protein sequence ID" value="AJI54045.1"/>
    <property type="molecule type" value="Genomic_DNA"/>
</dbReference>
<dbReference type="InterPro" id="IPR013216">
    <property type="entry name" value="Methyltransf_11"/>
</dbReference>
<name>A0A0B6CYY3_9GAMM</name>
<evidence type="ECO:0000313" key="3">
    <source>
        <dbReference type="Proteomes" id="UP000031830"/>
    </source>
</evidence>
<dbReference type="Proteomes" id="UP000031830">
    <property type="component" value="Chromosome"/>
</dbReference>
<dbReference type="RefSeq" id="WP_044526718.1">
    <property type="nucleotide sequence ID" value="NZ_CP009440.1"/>
</dbReference>
<accession>A0A0B6CYY3</accession>
<dbReference type="CDD" id="cd02440">
    <property type="entry name" value="AdoMet_MTases"/>
    <property type="match status" value="1"/>
</dbReference>
<gene>
    <name evidence="2" type="ORF">LA55_1655</name>
</gene>
<dbReference type="Pfam" id="PF08241">
    <property type="entry name" value="Methyltransf_11"/>
    <property type="match status" value="1"/>
</dbReference>
<keyword evidence="2" id="KW-0808">Transferase</keyword>
<keyword evidence="2" id="KW-0489">Methyltransferase</keyword>
<dbReference type="PANTHER" id="PTHR43861">
    <property type="entry name" value="TRANS-ACONITATE 2-METHYLTRANSFERASE-RELATED"/>
    <property type="match status" value="1"/>
</dbReference>
<dbReference type="SUPFAM" id="SSF53335">
    <property type="entry name" value="S-adenosyl-L-methionine-dependent methyltransferases"/>
    <property type="match status" value="1"/>
</dbReference>
<sequence length="206" mass="24095">MIHDEKYWNNFYITNKIDDKPSTFAQYVYSRVIKKLGPNKNMLELGCGNGRDSLFFSSNNLYVDAIDYSKKIIDNLKLMNAKNVNFMFGDFTDLSRFKDNSYDFIYSRFTFHSIDIESERKVLKGIVRLIKPGGLFMLEARTKKDQELPKIFGKDHFRRYLDFLETKDKLQNLGFEILESIESQGLSPYKEEDPFLLRIIAKSGAS</sequence>
<dbReference type="GO" id="GO:0032259">
    <property type="term" value="P:methylation"/>
    <property type="evidence" value="ECO:0007669"/>
    <property type="project" value="UniProtKB-KW"/>
</dbReference>
<evidence type="ECO:0000259" key="1">
    <source>
        <dbReference type="Pfam" id="PF08241"/>
    </source>
</evidence>